<sequence length="140" mass="16074">MAKSPTKTADDPHPPQVFREADNAARYNAKHRRILPVAGKFTATAGAGYSDAFFKMATAAITALPPSVETHNNHYFNLCFMDFVKTGIAAADGVFAYLRECRRRWSYQCTWRILGKALAVRHFLVFWIHRYIRYTIRVWS</sequence>
<comment type="caution">
    <text evidence="1">The sequence shown here is derived from an EMBL/GenBank/DDBJ whole genome shotgun (WGS) entry which is preliminary data.</text>
</comment>
<dbReference type="EMBL" id="JBEUWX010000002">
    <property type="protein sequence ID" value="MFA9950153.1"/>
    <property type="molecule type" value="Genomic_DNA"/>
</dbReference>
<name>A0ABV4UEU8_9RHOO</name>
<gene>
    <name evidence="1" type="ORF">ABCS64_07450</name>
</gene>
<reference evidence="2" key="1">
    <citation type="submission" date="2024-06" db="EMBL/GenBank/DDBJ databases">
        <title>Radixoralia hellwigii gen. nov., sp nov., isolated from a root canal in the human oral cavity.</title>
        <authorList>
            <person name="Bartsch S."/>
            <person name="Wittmer A."/>
            <person name="Schulz A.-K."/>
            <person name="Neumann-Schaal M."/>
            <person name="Wolf J."/>
            <person name="Gronow S."/>
            <person name="Tennert C."/>
            <person name="Haecker G."/>
            <person name="Cieplik F."/>
            <person name="Al-Ahmad A."/>
        </authorList>
    </citation>
    <scope>NUCLEOTIDE SEQUENCE [LARGE SCALE GENOMIC DNA]</scope>
    <source>
        <strain evidence="2">Wk13</strain>
    </source>
</reference>
<accession>A0ABV4UEU8</accession>
<evidence type="ECO:0000313" key="1">
    <source>
        <dbReference type="EMBL" id="MFA9950153.1"/>
    </source>
</evidence>
<protein>
    <submittedName>
        <fullName evidence="1">Uncharacterized protein</fullName>
    </submittedName>
</protein>
<proteinExistence type="predicted"/>
<organism evidence="1 2">
    <name type="scientific">Dentiradicibacter hellwigii</name>
    <dbReference type="NCBI Taxonomy" id="3149053"/>
    <lineage>
        <taxon>Bacteria</taxon>
        <taxon>Pseudomonadati</taxon>
        <taxon>Pseudomonadota</taxon>
        <taxon>Betaproteobacteria</taxon>
        <taxon>Rhodocyclales</taxon>
        <taxon>Rhodocyclaceae</taxon>
        <taxon>Dentiradicibacter</taxon>
    </lineage>
</organism>
<dbReference type="Proteomes" id="UP001574673">
    <property type="component" value="Unassembled WGS sequence"/>
</dbReference>
<evidence type="ECO:0000313" key="2">
    <source>
        <dbReference type="Proteomes" id="UP001574673"/>
    </source>
</evidence>
<keyword evidence="2" id="KW-1185">Reference proteome</keyword>
<dbReference type="RefSeq" id="WP_418891229.1">
    <property type="nucleotide sequence ID" value="NZ_JBEUWX010000002.1"/>
</dbReference>